<dbReference type="PANTHER" id="PTHR47893">
    <property type="entry name" value="REGULATORY PROTEIN PCHR"/>
    <property type="match status" value="1"/>
</dbReference>
<gene>
    <name evidence="4" type="ORF">SAMN04487942_2302</name>
</gene>
<evidence type="ECO:0000256" key="1">
    <source>
        <dbReference type="ARBA" id="ARBA00023015"/>
    </source>
</evidence>
<keyword evidence="1" id="KW-0805">Transcription regulation</keyword>
<dbReference type="SUPFAM" id="SSF46689">
    <property type="entry name" value="Homeodomain-like"/>
    <property type="match status" value="1"/>
</dbReference>
<dbReference type="Proteomes" id="UP000198657">
    <property type="component" value="Unassembled WGS sequence"/>
</dbReference>
<reference evidence="5" key="1">
    <citation type="submission" date="2016-10" db="EMBL/GenBank/DDBJ databases">
        <authorList>
            <person name="Varghese N."/>
            <person name="Submissions S."/>
        </authorList>
    </citation>
    <scope>NUCLEOTIDE SEQUENCE [LARGE SCALE GENOMIC DNA]</scope>
    <source>
        <strain evidence="5">CGMCC 1.8704</strain>
    </source>
</reference>
<accession>A0A1H8NIA2</accession>
<dbReference type="InterPro" id="IPR053142">
    <property type="entry name" value="PchR_regulatory_protein"/>
</dbReference>
<keyword evidence="4" id="KW-0238">DNA-binding</keyword>
<keyword evidence="5" id="KW-1185">Reference proteome</keyword>
<dbReference type="EMBL" id="FODN01000005">
    <property type="protein sequence ID" value="SEO29350.1"/>
    <property type="molecule type" value="Genomic_DNA"/>
</dbReference>
<dbReference type="STRING" id="604089.SAMN04487942_2302"/>
<sequence>MSLNKWSKHLQKYLFLLKDDFFELPYLSNSPEVMFNSVIKTPIAKHKPLEQAIYTNNPFCKGIMHYRQIEDGFWLLATDIEIKQNIIAKAIYTEDEVTDYYFLSFSAFEYEFPIKDSLNNNVTLLSVCWTFYKPRTEVATYFYKNTKGKFYNLIFNKKWADNNLFFKDLNNKESIYKLLNNDLGFYTWLDIAPKASTLAKQISKILENENSGVFNTVDLKKHSLDLITDFVNNAFNDNRMKNDVSLSNLDYYKIAKAEKMILHNLNVPFVGIEHIATEVNMSPTKLKSNFKTVFGLSLLQYHKEKNMRLALQLIQKTNDQVKVIITLTGYNSNSKFSSAFKKRFGFLPSETEKKIT</sequence>
<dbReference type="PROSITE" id="PS01124">
    <property type="entry name" value="HTH_ARAC_FAMILY_2"/>
    <property type="match status" value="1"/>
</dbReference>
<evidence type="ECO:0000313" key="5">
    <source>
        <dbReference type="Proteomes" id="UP000198657"/>
    </source>
</evidence>
<dbReference type="SMART" id="SM00342">
    <property type="entry name" value="HTH_ARAC"/>
    <property type="match status" value="1"/>
</dbReference>
<name>A0A1H8NIA2_9FLAO</name>
<dbReference type="OrthoDB" id="1156172at2"/>
<dbReference type="AlphaFoldDB" id="A0A1H8NIA2"/>
<dbReference type="GO" id="GO:0043565">
    <property type="term" value="F:sequence-specific DNA binding"/>
    <property type="evidence" value="ECO:0007669"/>
    <property type="project" value="InterPro"/>
</dbReference>
<dbReference type="RefSeq" id="WP_091171245.1">
    <property type="nucleotide sequence ID" value="NZ_CBCSFM010000009.1"/>
</dbReference>
<evidence type="ECO:0000259" key="3">
    <source>
        <dbReference type="PROSITE" id="PS01124"/>
    </source>
</evidence>
<dbReference type="PANTHER" id="PTHR47893:SF1">
    <property type="entry name" value="REGULATORY PROTEIN PCHR"/>
    <property type="match status" value="1"/>
</dbReference>
<proteinExistence type="predicted"/>
<keyword evidence="2" id="KW-0804">Transcription</keyword>
<evidence type="ECO:0000256" key="2">
    <source>
        <dbReference type="ARBA" id="ARBA00023163"/>
    </source>
</evidence>
<evidence type="ECO:0000313" key="4">
    <source>
        <dbReference type="EMBL" id="SEO29350.1"/>
    </source>
</evidence>
<dbReference type="InterPro" id="IPR009057">
    <property type="entry name" value="Homeodomain-like_sf"/>
</dbReference>
<organism evidence="4 5">
    <name type="scientific">Flavobacterium sinopsychrotolerans</name>
    <dbReference type="NCBI Taxonomy" id="604089"/>
    <lineage>
        <taxon>Bacteria</taxon>
        <taxon>Pseudomonadati</taxon>
        <taxon>Bacteroidota</taxon>
        <taxon>Flavobacteriia</taxon>
        <taxon>Flavobacteriales</taxon>
        <taxon>Flavobacteriaceae</taxon>
        <taxon>Flavobacterium</taxon>
    </lineage>
</organism>
<protein>
    <submittedName>
        <fullName evidence="4">AraC-type DNA-binding protein</fullName>
    </submittedName>
</protein>
<dbReference type="InterPro" id="IPR018060">
    <property type="entry name" value="HTH_AraC"/>
</dbReference>
<dbReference type="Gene3D" id="1.10.10.60">
    <property type="entry name" value="Homeodomain-like"/>
    <property type="match status" value="1"/>
</dbReference>
<dbReference type="Pfam" id="PF12833">
    <property type="entry name" value="HTH_18"/>
    <property type="match status" value="1"/>
</dbReference>
<feature type="domain" description="HTH araC/xylS-type" evidence="3">
    <location>
        <begin position="255"/>
        <end position="354"/>
    </location>
</feature>
<dbReference type="GO" id="GO:0003700">
    <property type="term" value="F:DNA-binding transcription factor activity"/>
    <property type="evidence" value="ECO:0007669"/>
    <property type="project" value="InterPro"/>
</dbReference>